<dbReference type="Proteomes" id="UP000053097">
    <property type="component" value="Unassembled WGS sequence"/>
</dbReference>
<name>A0A026WAP7_OOCBI</name>
<keyword evidence="3" id="KW-1185">Reference proteome</keyword>
<feature type="transmembrane region" description="Helical" evidence="1">
    <location>
        <begin position="12"/>
        <end position="31"/>
    </location>
</feature>
<evidence type="ECO:0000256" key="1">
    <source>
        <dbReference type="SAM" id="Phobius"/>
    </source>
</evidence>
<evidence type="ECO:0000313" key="3">
    <source>
        <dbReference type="Proteomes" id="UP000053097"/>
    </source>
</evidence>
<gene>
    <name evidence="2" type="ORF">X777_07127</name>
</gene>
<keyword evidence="1" id="KW-1133">Transmembrane helix</keyword>
<organism evidence="2 3">
    <name type="scientific">Ooceraea biroi</name>
    <name type="common">Clonal raider ant</name>
    <name type="synonym">Cerapachys biroi</name>
    <dbReference type="NCBI Taxonomy" id="2015173"/>
    <lineage>
        <taxon>Eukaryota</taxon>
        <taxon>Metazoa</taxon>
        <taxon>Ecdysozoa</taxon>
        <taxon>Arthropoda</taxon>
        <taxon>Hexapoda</taxon>
        <taxon>Insecta</taxon>
        <taxon>Pterygota</taxon>
        <taxon>Neoptera</taxon>
        <taxon>Endopterygota</taxon>
        <taxon>Hymenoptera</taxon>
        <taxon>Apocrita</taxon>
        <taxon>Aculeata</taxon>
        <taxon>Formicoidea</taxon>
        <taxon>Formicidae</taxon>
        <taxon>Dorylinae</taxon>
        <taxon>Ooceraea</taxon>
    </lineage>
</organism>
<dbReference type="EMBL" id="KK107321">
    <property type="protein sequence ID" value="EZA52746.1"/>
    <property type="molecule type" value="Genomic_DNA"/>
</dbReference>
<reference evidence="2 3" key="1">
    <citation type="journal article" date="2014" name="Curr. Biol.">
        <title>The genome of the clonal raider ant Cerapachys biroi.</title>
        <authorList>
            <person name="Oxley P.R."/>
            <person name="Ji L."/>
            <person name="Fetter-Pruneda I."/>
            <person name="McKenzie S.K."/>
            <person name="Li C."/>
            <person name="Hu H."/>
            <person name="Zhang G."/>
            <person name="Kronauer D.J."/>
        </authorList>
    </citation>
    <scope>NUCLEOTIDE SEQUENCE [LARGE SCALE GENOMIC DNA]</scope>
</reference>
<dbReference type="AlphaFoldDB" id="A0A026WAP7"/>
<accession>A0A026WAP7</accession>
<proteinExistence type="predicted"/>
<feature type="transmembrane region" description="Helical" evidence="1">
    <location>
        <begin position="84"/>
        <end position="102"/>
    </location>
</feature>
<evidence type="ECO:0000313" key="2">
    <source>
        <dbReference type="EMBL" id="EZA52746.1"/>
    </source>
</evidence>
<keyword evidence="1" id="KW-0812">Transmembrane</keyword>
<sequence>MGVHNNTHIMMKVLIIIILILVYNATIAEYLHSYNLTEHKILPTNSTYTESNIESKITQTTTKSNIGPYGKQKEKIKSSLPKPVKGLLIAIVILTLFLRVFYICCCTTPPESEGYRNMLSMNSKDISPKYKKDRRDDFAIEMSSID</sequence>
<protein>
    <submittedName>
        <fullName evidence="2">Uncharacterized protein</fullName>
    </submittedName>
</protein>
<keyword evidence="1" id="KW-0472">Membrane</keyword>